<dbReference type="GO" id="GO:0036503">
    <property type="term" value="P:ERAD pathway"/>
    <property type="evidence" value="ECO:0007669"/>
    <property type="project" value="TreeGrafter"/>
</dbReference>
<keyword evidence="1" id="KW-0732">Signal</keyword>
<dbReference type="GO" id="GO:0005783">
    <property type="term" value="C:endoplasmic reticulum"/>
    <property type="evidence" value="ECO:0007669"/>
    <property type="project" value="TreeGrafter"/>
</dbReference>
<protein>
    <submittedName>
        <fullName evidence="2">E3 ubiquitin-protein ligase RNF103 like protein</fullName>
    </submittedName>
</protein>
<dbReference type="GO" id="GO:0004842">
    <property type="term" value="F:ubiquitin-protein transferase activity"/>
    <property type="evidence" value="ECO:0007669"/>
    <property type="project" value="InterPro"/>
</dbReference>
<reference evidence="2" key="2">
    <citation type="submission" date="2020-06" db="EMBL/GenBank/DDBJ databases">
        <authorList>
            <person name="Sheffer M."/>
        </authorList>
    </citation>
    <scope>NUCLEOTIDE SEQUENCE</scope>
</reference>
<dbReference type="Gene3D" id="1.10.720.30">
    <property type="entry name" value="SAP domain"/>
    <property type="match status" value="1"/>
</dbReference>
<dbReference type="PANTHER" id="PTHR15302">
    <property type="entry name" value="E3 UBIQUITIN-PROTEIN LIGASE RNF103"/>
    <property type="match status" value="1"/>
</dbReference>
<evidence type="ECO:0000313" key="2">
    <source>
        <dbReference type="EMBL" id="KAF8770664.1"/>
    </source>
</evidence>
<dbReference type="InterPro" id="IPR036361">
    <property type="entry name" value="SAP_dom_sf"/>
</dbReference>
<reference evidence="2" key="1">
    <citation type="journal article" date="2020" name="bioRxiv">
        <title>Chromosome-level reference genome of the European wasp spider Argiope bruennichi: a resource for studies on range expansion and evolutionary adaptation.</title>
        <authorList>
            <person name="Sheffer M.M."/>
            <person name="Hoppe A."/>
            <person name="Krehenwinkel H."/>
            <person name="Uhl G."/>
            <person name="Kuss A.W."/>
            <person name="Jensen L."/>
            <person name="Jensen C."/>
            <person name="Gillespie R.G."/>
            <person name="Hoff K.J."/>
            <person name="Prost S."/>
        </authorList>
    </citation>
    <scope>NUCLEOTIDE SEQUENCE</scope>
</reference>
<comment type="caution">
    <text evidence="2">The sequence shown here is derived from an EMBL/GenBank/DDBJ whole genome shotgun (WGS) entry which is preliminary data.</text>
</comment>
<name>A0A8T0EG29_ARGBR</name>
<dbReference type="InterPro" id="IPR042494">
    <property type="entry name" value="RNF103"/>
</dbReference>
<evidence type="ECO:0000256" key="1">
    <source>
        <dbReference type="SAM" id="SignalP"/>
    </source>
</evidence>
<dbReference type="PANTHER" id="PTHR15302:SF0">
    <property type="entry name" value="E3 UBIQUITIN-PROTEIN LIGASE RNF103"/>
    <property type="match status" value="1"/>
</dbReference>
<accession>A0A8T0EG29</accession>
<feature type="signal peptide" evidence="1">
    <location>
        <begin position="1"/>
        <end position="24"/>
    </location>
</feature>
<dbReference type="Proteomes" id="UP000807504">
    <property type="component" value="Unassembled WGS sequence"/>
</dbReference>
<proteinExistence type="predicted"/>
<dbReference type="AlphaFoldDB" id="A0A8T0EG29"/>
<dbReference type="EMBL" id="JABXBU010002228">
    <property type="protein sequence ID" value="KAF8770664.1"/>
    <property type="molecule type" value="Genomic_DNA"/>
</dbReference>
<keyword evidence="3" id="KW-1185">Reference proteome</keyword>
<evidence type="ECO:0000313" key="3">
    <source>
        <dbReference type="Proteomes" id="UP000807504"/>
    </source>
</evidence>
<gene>
    <name evidence="2" type="ORF">HNY73_018166</name>
</gene>
<organism evidence="2 3">
    <name type="scientific">Argiope bruennichi</name>
    <name type="common">Wasp spider</name>
    <name type="synonym">Aranea bruennichi</name>
    <dbReference type="NCBI Taxonomy" id="94029"/>
    <lineage>
        <taxon>Eukaryota</taxon>
        <taxon>Metazoa</taxon>
        <taxon>Ecdysozoa</taxon>
        <taxon>Arthropoda</taxon>
        <taxon>Chelicerata</taxon>
        <taxon>Arachnida</taxon>
        <taxon>Araneae</taxon>
        <taxon>Araneomorphae</taxon>
        <taxon>Entelegynae</taxon>
        <taxon>Araneoidea</taxon>
        <taxon>Araneidae</taxon>
        <taxon>Argiope</taxon>
    </lineage>
</organism>
<sequence length="170" mass="19225">MWLKVVLLATYLLCLFLLSRLFEAASWYHDTGTLISSFAALNPIELSVKKLKQLLDDRGVSYSGVVEKQELVALVESSGSPTSEEVMDVETPSKISGESTKFTCGSHFYEEVEDTKDSAWLVQVVMDDMDPPLLPEKIWKEVRLKVKDFGVRTGVFKCSLDRRFASFIIY</sequence>
<dbReference type="GO" id="GO:0016567">
    <property type="term" value="P:protein ubiquitination"/>
    <property type="evidence" value="ECO:0007669"/>
    <property type="project" value="InterPro"/>
</dbReference>
<feature type="chain" id="PRO_5035882804" evidence="1">
    <location>
        <begin position="25"/>
        <end position="170"/>
    </location>
</feature>